<protein>
    <submittedName>
        <fullName evidence="1">Uncharacterized protein</fullName>
    </submittedName>
</protein>
<dbReference type="Proteomes" id="UP000636800">
    <property type="component" value="Chromosome 7"/>
</dbReference>
<dbReference type="AlphaFoldDB" id="A0A835QPD1"/>
<proteinExistence type="predicted"/>
<evidence type="ECO:0000313" key="1">
    <source>
        <dbReference type="EMBL" id="KAG0473955.1"/>
    </source>
</evidence>
<reference evidence="1 2" key="1">
    <citation type="journal article" date="2020" name="Nat. Food">
        <title>A phased Vanilla planifolia genome enables genetic improvement of flavour and production.</title>
        <authorList>
            <person name="Hasing T."/>
            <person name="Tang H."/>
            <person name="Brym M."/>
            <person name="Khazi F."/>
            <person name="Huang T."/>
            <person name="Chambers A.H."/>
        </authorList>
    </citation>
    <scope>NUCLEOTIDE SEQUENCE [LARGE SCALE GENOMIC DNA]</scope>
    <source>
        <tissue evidence="1">Leaf</tissue>
    </source>
</reference>
<dbReference type="InterPro" id="IPR050231">
    <property type="entry name" value="Iron_ascorbate_oxido_reductase"/>
</dbReference>
<accession>A0A835QPD1</accession>
<dbReference type="SUPFAM" id="SSF51197">
    <property type="entry name" value="Clavaminate synthase-like"/>
    <property type="match status" value="1"/>
</dbReference>
<dbReference type="InterPro" id="IPR027443">
    <property type="entry name" value="IPNS-like_sf"/>
</dbReference>
<sequence>MVQSLQQELAHLRDLFQVHGKPLKWNPCGSGEHKGLHAIIKALLKNAANNEESTNVPTSDNGSTGANAQALILFCQLHLQLAPLIIKLLYSIPRTKLIILGSLILGLQNFPKTFKKFLEIPRGHNQFIKAPRKMTFEGRRISKGKKILDVSNVLLNPRLHDEVWMDPFPHLHKMGTRQGWVIRTHGPQNLEVHFGDDLSKWPNCPSNFKSSMEEYINLLKELARKIMQGIALALGGPPETFEGEIAGDTFWVMRIIGYPGLPAEIQFNDVGCEAHTDYGLLTLVNQDDDVHALQVN</sequence>
<gene>
    <name evidence="1" type="ORF">HPP92_015812</name>
</gene>
<organism evidence="1 2">
    <name type="scientific">Vanilla planifolia</name>
    <name type="common">Vanilla</name>
    <dbReference type="NCBI Taxonomy" id="51239"/>
    <lineage>
        <taxon>Eukaryota</taxon>
        <taxon>Viridiplantae</taxon>
        <taxon>Streptophyta</taxon>
        <taxon>Embryophyta</taxon>
        <taxon>Tracheophyta</taxon>
        <taxon>Spermatophyta</taxon>
        <taxon>Magnoliopsida</taxon>
        <taxon>Liliopsida</taxon>
        <taxon>Asparagales</taxon>
        <taxon>Orchidaceae</taxon>
        <taxon>Vanilloideae</taxon>
        <taxon>Vanilleae</taxon>
        <taxon>Vanilla</taxon>
    </lineage>
</organism>
<dbReference type="PANTHER" id="PTHR47990">
    <property type="entry name" value="2-OXOGLUTARATE (2OG) AND FE(II)-DEPENDENT OXYGENASE SUPERFAMILY PROTEIN-RELATED"/>
    <property type="match status" value="1"/>
</dbReference>
<evidence type="ECO:0000313" key="2">
    <source>
        <dbReference type="Proteomes" id="UP000636800"/>
    </source>
</evidence>
<dbReference type="EMBL" id="JADCNL010000007">
    <property type="protein sequence ID" value="KAG0473955.1"/>
    <property type="molecule type" value="Genomic_DNA"/>
</dbReference>
<dbReference type="OrthoDB" id="504708at2759"/>
<name>A0A835QPD1_VANPL</name>
<keyword evidence="2" id="KW-1185">Reference proteome</keyword>
<comment type="caution">
    <text evidence="1">The sequence shown here is derived from an EMBL/GenBank/DDBJ whole genome shotgun (WGS) entry which is preliminary data.</text>
</comment>
<dbReference type="Gene3D" id="2.60.120.330">
    <property type="entry name" value="B-lactam Antibiotic, Isopenicillin N Synthase, Chain"/>
    <property type="match status" value="1"/>
</dbReference>